<dbReference type="EMBL" id="HQ634175">
    <property type="protein sequence ID" value="AGH26414.1"/>
    <property type="molecule type" value="Genomic_DNA"/>
</dbReference>
<feature type="domain" description="Glutaredoxin" evidence="3">
    <location>
        <begin position="5"/>
        <end position="58"/>
    </location>
</feature>
<accession>M4QDT0</accession>
<dbReference type="PROSITE" id="PS51354">
    <property type="entry name" value="GLUTAREDOXIN_2"/>
    <property type="match status" value="1"/>
</dbReference>
<proteinExistence type="predicted"/>
<dbReference type="OrthoDB" id="25064at10239"/>
<protein>
    <submittedName>
        <fullName evidence="4">NrdC</fullName>
    </submittedName>
</protein>
<dbReference type="InterPro" id="IPR036249">
    <property type="entry name" value="Thioredoxin-like_sf"/>
</dbReference>
<evidence type="ECO:0000256" key="1">
    <source>
        <dbReference type="ARBA" id="ARBA00023157"/>
    </source>
</evidence>
<dbReference type="InterPro" id="IPR011767">
    <property type="entry name" value="GLR_AS"/>
</dbReference>
<dbReference type="RefSeq" id="YP_007877649.1">
    <property type="nucleotide sequence ID" value="NC_021071.1"/>
</dbReference>
<dbReference type="SUPFAM" id="SSF52833">
    <property type="entry name" value="Thioredoxin-like"/>
    <property type="match status" value="1"/>
</dbReference>
<dbReference type="Gene3D" id="3.40.30.10">
    <property type="entry name" value="Glutaredoxin"/>
    <property type="match status" value="1"/>
</dbReference>
<dbReference type="Pfam" id="PF00462">
    <property type="entry name" value="Glutaredoxin"/>
    <property type="match status" value="1"/>
</dbReference>
<dbReference type="PROSITE" id="PS00195">
    <property type="entry name" value="GLUTAREDOXIN_1"/>
    <property type="match status" value="1"/>
</dbReference>
<dbReference type="Proteomes" id="UP000201235">
    <property type="component" value="Segment"/>
</dbReference>
<dbReference type="KEGG" id="vg:15312066"/>
<dbReference type="GeneID" id="15312066"/>
<organism evidence="4 5">
    <name type="scientific">Cyanophage P-RSM1</name>
    <dbReference type="NCBI Taxonomy" id="536444"/>
    <lineage>
        <taxon>Viruses</taxon>
        <taxon>Duplodnaviria</taxon>
        <taxon>Heunggongvirae</taxon>
        <taxon>Uroviricota</taxon>
        <taxon>Caudoviricetes</taxon>
        <taxon>Pantevenvirales</taxon>
        <taxon>Kyanoviridae</taxon>
        <taxon>Emcearvirus</taxon>
        <taxon>Emcearvirus gerard</taxon>
    </lineage>
</organism>
<reference evidence="4 5" key="1">
    <citation type="submission" date="2010-11" db="EMBL/GenBank/DDBJ databases">
        <title>The Genome Sequence of Cyanophage P-RSM1.</title>
        <authorList>
            <consortium name="The Broad Institute Genome Sequencing Platform"/>
            <person name="Henn M.R."/>
            <person name="Sullivan M.S."/>
            <person name="Osburne M.S."/>
            <person name="Levin J."/>
            <person name="Malboeuf C."/>
            <person name="Casali M."/>
            <person name="Russ C."/>
            <person name="Lennon N."/>
            <person name="Chapman S.B."/>
            <person name="Erlich R."/>
            <person name="Young S.K."/>
            <person name="Yandava C."/>
            <person name="Zeng Q."/>
            <person name="Alvarado L."/>
            <person name="Anderson S."/>
            <person name="Berlin A."/>
            <person name="Chen Z."/>
            <person name="Freedman E."/>
            <person name="Gellesch M."/>
            <person name="Goldberg J."/>
            <person name="Green L."/>
            <person name="Griggs A."/>
            <person name="Gujja S."/>
            <person name="Heilman E.R."/>
            <person name="Heiman D."/>
            <person name="Hollinger A."/>
            <person name="Howarth C."/>
            <person name="Larson L."/>
            <person name="Mehta T."/>
            <person name="Pearson M."/>
            <person name="Roberts A."/>
            <person name="Ryan E."/>
            <person name="Saif S."/>
            <person name="Shea T."/>
            <person name="Shenoy N."/>
            <person name="Sisk P."/>
            <person name="Stolte C."/>
            <person name="Sykes S."/>
            <person name="White J."/>
            <person name="Yu Q."/>
            <person name="Coleman M.L."/>
            <person name="Huang K.H."/>
            <person name="Weigele P.R."/>
            <person name="DeFrancesco A.S."/>
            <person name="Kern S.E."/>
            <person name="Thompson L.R."/>
            <person name="Fu R."/>
            <person name="Hombeck B."/>
            <person name="Chisholm S.W."/>
            <person name="Haas B."/>
            <person name="Nusbaum C."/>
            <person name="Birren B."/>
        </authorList>
    </citation>
    <scope>NUCLEOTIDE SEQUENCE [LARGE SCALE GENOMIC DNA]</scope>
    <source>
        <strain evidence="4 5">P-RSM1</strain>
    </source>
</reference>
<keyword evidence="5" id="KW-1185">Reference proteome</keyword>
<dbReference type="PRINTS" id="PR00160">
    <property type="entry name" value="GLUTAREDOXIN"/>
</dbReference>
<sequence>MNFAVYTRTGCPYCTKVKQVLEGKGYSFREYKLGVDFERDAFYNQFGNGSTFPQVVLNSTNLGGCTETVQYLRENNLI</sequence>
<keyword evidence="2" id="KW-0676">Redox-active center</keyword>
<gene>
    <name evidence="4" type="ORF">CPPG_00097</name>
</gene>
<name>M4QDT0_9CAUD</name>
<evidence type="ECO:0000256" key="2">
    <source>
        <dbReference type="ARBA" id="ARBA00023284"/>
    </source>
</evidence>
<dbReference type="InterPro" id="IPR014025">
    <property type="entry name" value="Glutaredoxin_subgr"/>
</dbReference>
<evidence type="ECO:0000259" key="3">
    <source>
        <dbReference type="Pfam" id="PF00462"/>
    </source>
</evidence>
<keyword evidence="1" id="KW-1015">Disulfide bond</keyword>
<evidence type="ECO:0000313" key="5">
    <source>
        <dbReference type="Proteomes" id="UP000201235"/>
    </source>
</evidence>
<dbReference type="InterPro" id="IPR002109">
    <property type="entry name" value="Glutaredoxin"/>
</dbReference>
<evidence type="ECO:0000313" key="4">
    <source>
        <dbReference type="EMBL" id="AGH26414.1"/>
    </source>
</evidence>